<evidence type="ECO:0000313" key="3">
    <source>
        <dbReference type="Proteomes" id="UP001302745"/>
    </source>
</evidence>
<keyword evidence="3" id="KW-1185">Reference proteome</keyword>
<evidence type="ECO:0000313" key="2">
    <source>
        <dbReference type="EMBL" id="KAK4150081.1"/>
    </source>
</evidence>
<comment type="caution">
    <text evidence="2">The sequence shown here is derived from an EMBL/GenBank/DDBJ whole genome shotgun (WGS) entry which is preliminary data.</text>
</comment>
<name>A0AAN6ZV79_9PEZI</name>
<dbReference type="InterPro" id="IPR002575">
    <property type="entry name" value="Aminoglycoside_PTrfase"/>
</dbReference>
<evidence type="ECO:0000259" key="1">
    <source>
        <dbReference type="Pfam" id="PF01636"/>
    </source>
</evidence>
<dbReference type="AlphaFoldDB" id="A0AAN6ZV79"/>
<feature type="domain" description="Aminoglycoside phosphotransferase" evidence="1">
    <location>
        <begin position="84"/>
        <end position="247"/>
    </location>
</feature>
<reference evidence="2" key="1">
    <citation type="journal article" date="2023" name="Mol. Phylogenet. Evol.">
        <title>Genome-scale phylogeny and comparative genomics of the fungal order Sordariales.</title>
        <authorList>
            <person name="Hensen N."/>
            <person name="Bonometti L."/>
            <person name="Westerberg I."/>
            <person name="Brannstrom I.O."/>
            <person name="Guillou S."/>
            <person name="Cros-Aarteil S."/>
            <person name="Calhoun S."/>
            <person name="Haridas S."/>
            <person name="Kuo A."/>
            <person name="Mondo S."/>
            <person name="Pangilinan J."/>
            <person name="Riley R."/>
            <person name="LaButti K."/>
            <person name="Andreopoulos B."/>
            <person name="Lipzen A."/>
            <person name="Chen C."/>
            <person name="Yan M."/>
            <person name="Daum C."/>
            <person name="Ng V."/>
            <person name="Clum A."/>
            <person name="Steindorff A."/>
            <person name="Ohm R.A."/>
            <person name="Martin F."/>
            <person name="Silar P."/>
            <person name="Natvig D.O."/>
            <person name="Lalanne C."/>
            <person name="Gautier V."/>
            <person name="Ament-Velasquez S.L."/>
            <person name="Kruys A."/>
            <person name="Hutchinson M.I."/>
            <person name="Powell A.J."/>
            <person name="Barry K."/>
            <person name="Miller A.N."/>
            <person name="Grigoriev I.V."/>
            <person name="Debuchy R."/>
            <person name="Gladieux P."/>
            <person name="Hiltunen Thoren M."/>
            <person name="Johannesson H."/>
        </authorList>
    </citation>
    <scope>NUCLEOTIDE SEQUENCE</scope>
    <source>
        <strain evidence="2">CBS 538.74</strain>
    </source>
</reference>
<accession>A0AAN6ZV79</accession>
<proteinExistence type="predicted"/>
<organism evidence="2 3">
    <name type="scientific">Chaetomidium leptoderma</name>
    <dbReference type="NCBI Taxonomy" id="669021"/>
    <lineage>
        <taxon>Eukaryota</taxon>
        <taxon>Fungi</taxon>
        <taxon>Dikarya</taxon>
        <taxon>Ascomycota</taxon>
        <taxon>Pezizomycotina</taxon>
        <taxon>Sordariomycetes</taxon>
        <taxon>Sordariomycetidae</taxon>
        <taxon>Sordariales</taxon>
        <taxon>Chaetomiaceae</taxon>
        <taxon>Chaetomidium</taxon>
    </lineage>
</organism>
<dbReference type="EMBL" id="MU857098">
    <property type="protein sequence ID" value="KAK4150081.1"/>
    <property type="molecule type" value="Genomic_DNA"/>
</dbReference>
<protein>
    <recommendedName>
        <fullName evidence="1">Aminoglycoside phosphotransferase domain-containing protein</fullName>
    </recommendedName>
</protein>
<dbReference type="InterPro" id="IPR011009">
    <property type="entry name" value="Kinase-like_dom_sf"/>
</dbReference>
<dbReference type="PANTHER" id="PTHR21310">
    <property type="entry name" value="AMINOGLYCOSIDE PHOSPHOTRANSFERASE-RELATED-RELATED"/>
    <property type="match status" value="1"/>
</dbReference>
<sequence>MASDSPIALDAILALASSIRDDGAPATFCFGTDEKPFDSGYSQIYALKFLDNVTWAVEIPVQAGKSLGREAAVGAFVESHATTLTQLDKSGFRWSPKLIRHDTGHDNLIKHPYLVLSWIHGTELEWTDTVPSKPQNREKILRQVVDIRLELAECTMDLRPEGSEPTLEFLTSVVDGKIMRAATGKEPSFGIRDCLTHRALVRHVVNNALDSELFVLSHEALAAHNIIVDSDYNITGLVGWAFARTIPMQLALRLPRFLAIEPDSARETASQPPPDIPAFAKKYLQPSPALMADRQLVLSYLSSFRDDPDQRWRVILARSMKDVLSDIDANWRYLIIEACFGRGLHAWLANRSWLVDGTEGVIADFLVDFPSEKELVRQVEEFLEADDTEDESIREALLAAVNSS</sequence>
<dbReference type="Pfam" id="PF01636">
    <property type="entry name" value="APH"/>
    <property type="match status" value="1"/>
</dbReference>
<dbReference type="Proteomes" id="UP001302745">
    <property type="component" value="Unassembled WGS sequence"/>
</dbReference>
<dbReference type="SUPFAM" id="SSF56112">
    <property type="entry name" value="Protein kinase-like (PK-like)"/>
    <property type="match status" value="1"/>
</dbReference>
<dbReference type="InterPro" id="IPR051678">
    <property type="entry name" value="AGP_Transferase"/>
</dbReference>
<gene>
    <name evidence="2" type="ORF">C8A00DRAFT_46435</name>
</gene>
<dbReference type="PANTHER" id="PTHR21310:SF37">
    <property type="entry name" value="AMINOGLYCOSIDE PHOSPHOTRANSFERASE DOMAIN-CONTAINING PROTEIN"/>
    <property type="match status" value="1"/>
</dbReference>
<reference evidence="2" key="2">
    <citation type="submission" date="2023-05" db="EMBL/GenBank/DDBJ databases">
        <authorList>
            <consortium name="Lawrence Berkeley National Laboratory"/>
            <person name="Steindorff A."/>
            <person name="Hensen N."/>
            <person name="Bonometti L."/>
            <person name="Westerberg I."/>
            <person name="Brannstrom I.O."/>
            <person name="Guillou S."/>
            <person name="Cros-Aarteil S."/>
            <person name="Calhoun S."/>
            <person name="Haridas S."/>
            <person name="Kuo A."/>
            <person name="Mondo S."/>
            <person name="Pangilinan J."/>
            <person name="Riley R."/>
            <person name="Labutti K."/>
            <person name="Andreopoulos B."/>
            <person name="Lipzen A."/>
            <person name="Chen C."/>
            <person name="Yanf M."/>
            <person name="Daum C."/>
            <person name="Ng V."/>
            <person name="Clum A."/>
            <person name="Ohm R."/>
            <person name="Martin F."/>
            <person name="Silar P."/>
            <person name="Natvig D."/>
            <person name="Lalanne C."/>
            <person name="Gautier V."/>
            <person name="Ament-Velasquez S.L."/>
            <person name="Kruys A."/>
            <person name="Hutchinson M.I."/>
            <person name="Powell A.J."/>
            <person name="Barry K."/>
            <person name="Miller A.N."/>
            <person name="Grigoriev I.V."/>
            <person name="Debuchy R."/>
            <person name="Gladieux P."/>
            <person name="Thoren M.H."/>
            <person name="Johannesson H."/>
        </authorList>
    </citation>
    <scope>NUCLEOTIDE SEQUENCE</scope>
    <source>
        <strain evidence="2">CBS 538.74</strain>
    </source>
</reference>